<accession>A0A0M9AKX8</accession>
<proteinExistence type="predicted"/>
<evidence type="ECO:0000313" key="3">
    <source>
        <dbReference type="Proteomes" id="UP000037729"/>
    </source>
</evidence>
<protein>
    <recommendedName>
        <fullName evidence="4">DUF4367 domain-containing protein</fullName>
    </recommendedName>
</protein>
<dbReference type="STRING" id="1705562.AMS69_09545"/>
<dbReference type="InterPro" id="IPR029046">
    <property type="entry name" value="LolA/LolB/LppX"/>
</dbReference>
<dbReference type="InterPro" id="IPR052944">
    <property type="entry name" value="Sporulation_related"/>
</dbReference>
<keyword evidence="3" id="KW-1185">Reference proteome</keyword>
<dbReference type="AlphaFoldDB" id="A0A0M9AKX8"/>
<dbReference type="PANTHER" id="PTHR37507">
    <property type="entry name" value="SPORULATION PROTEIN YDCC"/>
    <property type="match status" value="1"/>
</dbReference>
<dbReference type="PROSITE" id="PS51257">
    <property type="entry name" value="PROKAR_LIPOPROTEIN"/>
    <property type="match status" value="1"/>
</dbReference>
<evidence type="ECO:0000313" key="2">
    <source>
        <dbReference type="EMBL" id="KOX94139.1"/>
    </source>
</evidence>
<feature type="compositionally biased region" description="Polar residues" evidence="1">
    <location>
        <begin position="156"/>
        <end position="166"/>
    </location>
</feature>
<sequence length="409" mass="44943">MYRFARKLFSLRGVVRVLVVVVLVTASGCSAIGSSSSGHSELPSEDEATDRYASLDTVNATVTTVRTRNDKTTTIVTQKRERVHSFAYFERVISVTRAEETRPPRVGEGGFIIANGSTLVSYDPESNELHRMSFQTTDSGTGTTYPELLAAAKSNRPVSQPTSTPGISPLPVVPQEDESGENSSSAYRGGNVTVVYNGTETIAGREAYRLEIAPASEDMSLQSQTLWLDTEFLFPIKRQTAFVANGDDYEYIVTYRNVTFNPAFEPGTFQLEPQEVPDDAQQVQFNTYESRAALDDAASLPVPNPDMPAEFELEVASHRSTDPEVAMLRYESTGTDTHYRIGILNGTQNTTTGTPVQVGEYEARQTQTNRTVRISWSVNGTTYYVSRFPADTADNSTLLRVARSVAKTT</sequence>
<evidence type="ECO:0000256" key="1">
    <source>
        <dbReference type="SAM" id="MobiDB-lite"/>
    </source>
</evidence>
<feature type="region of interest" description="Disordered" evidence="1">
    <location>
        <begin position="154"/>
        <end position="186"/>
    </location>
</feature>
<dbReference type="PANTHER" id="PTHR37507:SF2">
    <property type="entry name" value="SPORULATION PROTEIN YDCC"/>
    <property type="match status" value="1"/>
</dbReference>
<organism evidence="2 3">
    <name type="scientific">Haloarcula rubripromontorii</name>
    <dbReference type="NCBI Taxonomy" id="1705562"/>
    <lineage>
        <taxon>Archaea</taxon>
        <taxon>Methanobacteriati</taxon>
        <taxon>Methanobacteriota</taxon>
        <taxon>Stenosarchaea group</taxon>
        <taxon>Halobacteria</taxon>
        <taxon>Halobacteriales</taxon>
        <taxon>Haloarculaceae</taxon>
        <taxon>Haloarcula</taxon>
    </lineage>
</organism>
<dbReference type="Gene3D" id="2.50.20.10">
    <property type="entry name" value="Lipoprotein localisation LolA/LolB/LppX"/>
    <property type="match status" value="1"/>
</dbReference>
<dbReference type="PATRIC" id="fig|1705562.3.peg.3016"/>
<reference evidence="2 3" key="1">
    <citation type="submission" date="2015-08" db="EMBL/GenBank/DDBJ databases">
        <title>Genomes of Isolates from Cabo Rojo, PR.</title>
        <authorList>
            <person name="Sanchez-Nieves R.L."/>
            <person name="Montalvo-Rodriguez R."/>
        </authorList>
    </citation>
    <scope>NUCLEOTIDE SEQUENCE [LARGE SCALE GENOMIC DNA]</scope>
    <source>
        <strain evidence="2 3">SL3</strain>
    </source>
</reference>
<dbReference type="EMBL" id="LIUF01000002">
    <property type="protein sequence ID" value="KOX94139.1"/>
    <property type="molecule type" value="Genomic_DNA"/>
</dbReference>
<dbReference type="Proteomes" id="UP000037729">
    <property type="component" value="Unassembled WGS sequence"/>
</dbReference>
<name>A0A0M9AKX8_9EURY</name>
<comment type="caution">
    <text evidence="2">The sequence shown here is derived from an EMBL/GenBank/DDBJ whole genome shotgun (WGS) entry which is preliminary data.</text>
</comment>
<gene>
    <name evidence="2" type="ORF">AMS69_09545</name>
</gene>
<dbReference type="SUPFAM" id="SSF89392">
    <property type="entry name" value="Prokaryotic lipoproteins and lipoprotein localization factors"/>
    <property type="match status" value="1"/>
</dbReference>
<evidence type="ECO:0008006" key="4">
    <source>
        <dbReference type="Google" id="ProtNLM"/>
    </source>
</evidence>
<dbReference type="OrthoDB" id="137725at2157"/>